<evidence type="ECO:0000313" key="7">
    <source>
        <dbReference type="Proteomes" id="UP000515135"/>
    </source>
</evidence>
<dbReference type="RefSeq" id="XP_019617477.1">
    <property type="nucleotide sequence ID" value="XM_019761918.1"/>
</dbReference>
<proteinExistence type="inferred from homology"/>
<feature type="domain" description="Peptidase S8/S53" evidence="6">
    <location>
        <begin position="360"/>
        <end position="614"/>
    </location>
</feature>
<evidence type="ECO:0000259" key="6">
    <source>
        <dbReference type="Pfam" id="PF00082"/>
    </source>
</evidence>
<evidence type="ECO:0000256" key="3">
    <source>
        <dbReference type="ARBA" id="ARBA00022801"/>
    </source>
</evidence>
<dbReference type="PANTHER" id="PTHR43399:SF4">
    <property type="entry name" value="CELL WALL-ASSOCIATED PROTEASE"/>
    <property type="match status" value="1"/>
</dbReference>
<feature type="active site" description="Charge relay system" evidence="5">
    <location>
        <position position="366"/>
    </location>
</feature>
<evidence type="ECO:0000256" key="4">
    <source>
        <dbReference type="ARBA" id="ARBA00022825"/>
    </source>
</evidence>
<dbReference type="OrthoDB" id="9993711at2759"/>
<sequence>MASLFHETDVFTTNKSNLWTIEWLKDTSLKFAKYMKVLDLTGIGFENNSHIQLLDEDTFINTTNAVIDKLQADNVVHIRLVSLRLPEYPYVKEQKKKERPQGLLVAECIGKILSRVAVDHIYFQTGGCLEQIYMMCAQINDMRVQNPIHVHCPYRESARRYCTTNPCRPLQVRLYHLTEYPNRSKRSGPDDEFCLNVRLNLNPRKTCADDSGHTEHPSDEDHGDTCKMITVHISMHTFIDPTGRSAFGLELRTSQGLSLEDFPNIDVIPHYGENNTMNRIHRQRGEVTSVTVEMCRELGVTSVLEWPIQVSLTYDDTIARDAKSACFDSREGGYSHPLTRNDDADSLSESLEKISPPRCVTVAVLDTGILACRSEFLGKIAAIKNFVPNEANDLCYDYNGHGTGCAGIVLQTAPFIRLVICKVMSSQGCGQPKWAADAIDWLLNDESGPKNYCPVDVISMSLGWNSFDSNLRRAVSDAIAQGKVVVAAASNDGRRHVTNIAFPARFGDVICVGSCNDLGQPSSFTPTGREVDFLAPGENIQAPGSDGFDQVKIMSGTSEATPAVAGIAARVISYAEDIGGQEMRSAVCHTAVMREVLRKMASMPGHHDEHMGYGNLNPLRLFKYGPDHFRQVVEEIVGPLPVPQPARRDAGTQTHEFNC</sequence>
<feature type="active site" description="Charge relay system" evidence="5">
    <location>
        <position position="558"/>
    </location>
</feature>
<dbReference type="AlphaFoldDB" id="A0A6P4YFC8"/>
<dbReference type="InterPro" id="IPR000209">
    <property type="entry name" value="Peptidase_S8/S53_dom"/>
</dbReference>
<dbReference type="PANTHER" id="PTHR43399">
    <property type="entry name" value="SUBTILISIN-RELATED"/>
    <property type="match status" value="1"/>
</dbReference>
<evidence type="ECO:0000256" key="2">
    <source>
        <dbReference type="ARBA" id="ARBA00022670"/>
    </source>
</evidence>
<keyword evidence="2 5" id="KW-0645">Protease</keyword>
<dbReference type="InterPro" id="IPR015500">
    <property type="entry name" value="Peptidase_S8_subtilisin-rel"/>
</dbReference>
<protein>
    <submittedName>
        <fullName evidence="8">Uncharacterized protein LOC109464836</fullName>
    </submittedName>
</protein>
<keyword evidence="3 5" id="KW-0378">Hydrolase</keyword>
<dbReference type="Gene3D" id="3.40.50.200">
    <property type="entry name" value="Peptidase S8/S53 domain"/>
    <property type="match status" value="1"/>
</dbReference>
<dbReference type="GO" id="GO:0004252">
    <property type="term" value="F:serine-type endopeptidase activity"/>
    <property type="evidence" value="ECO:0007669"/>
    <property type="project" value="UniProtKB-UniRule"/>
</dbReference>
<accession>A0A6P4YFC8</accession>
<dbReference type="InterPro" id="IPR023828">
    <property type="entry name" value="Peptidase_S8_Ser-AS"/>
</dbReference>
<dbReference type="PROSITE" id="PS00138">
    <property type="entry name" value="SUBTILASE_SER"/>
    <property type="match status" value="1"/>
</dbReference>
<evidence type="ECO:0000313" key="8">
    <source>
        <dbReference type="RefSeq" id="XP_019617477.1"/>
    </source>
</evidence>
<dbReference type="InterPro" id="IPR051048">
    <property type="entry name" value="Peptidase_S8/S53_subtilisin"/>
</dbReference>
<evidence type="ECO:0000256" key="5">
    <source>
        <dbReference type="PROSITE-ProRule" id="PRU01240"/>
    </source>
</evidence>
<keyword evidence="4 5" id="KW-0720">Serine protease</keyword>
<reference evidence="8" key="1">
    <citation type="submission" date="2025-08" db="UniProtKB">
        <authorList>
            <consortium name="RefSeq"/>
        </authorList>
    </citation>
    <scope>IDENTIFICATION</scope>
    <source>
        <tissue evidence="8">Gonad</tissue>
    </source>
</reference>
<dbReference type="PRINTS" id="PR00723">
    <property type="entry name" value="SUBTILISIN"/>
</dbReference>
<dbReference type="InterPro" id="IPR036852">
    <property type="entry name" value="Peptidase_S8/S53_dom_sf"/>
</dbReference>
<dbReference type="Pfam" id="PF00082">
    <property type="entry name" value="Peptidase_S8"/>
    <property type="match status" value="1"/>
</dbReference>
<dbReference type="SUPFAM" id="SSF52743">
    <property type="entry name" value="Subtilisin-like"/>
    <property type="match status" value="1"/>
</dbReference>
<keyword evidence="7" id="KW-1185">Reference proteome</keyword>
<dbReference type="GO" id="GO:0006508">
    <property type="term" value="P:proteolysis"/>
    <property type="evidence" value="ECO:0007669"/>
    <property type="project" value="UniProtKB-KW"/>
</dbReference>
<dbReference type="PROSITE" id="PS51892">
    <property type="entry name" value="SUBTILASE"/>
    <property type="match status" value="1"/>
</dbReference>
<gene>
    <name evidence="8" type="primary">LOC109464836</name>
</gene>
<name>A0A6P4YFC8_BRABE</name>
<dbReference type="Proteomes" id="UP000515135">
    <property type="component" value="Unplaced"/>
</dbReference>
<dbReference type="KEGG" id="bbel:109464836"/>
<comment type="similarity">
    <text evidence="1 5">Belongs to the peptidase S8 family.</text>
</comment>
<evidence type="ECO:0000256" key="1">
    <source>
        <dbReference type="ARBA" id="ARBA00011073"/>
    </source>
</evidence>
<dbReference type="GeneID" id="109464836"/>
<organism evidence="7 8">
    <name type="scientific">Branchiostoma belcheri</name>
    <name type="common">Amphioxus</name>
    <dbReference type="NCBI Taxonomy" id="7741"/>
    <lineage>
        <taxon>Eukaryota</taxon>
        <taxon>Metazoa</taxon>
        <taxon>Chordata</taxon>
        <taxon>Cephalochordata</taxon>
        <taxon>Leptocardii</taxon>
        <taxon>Amphioxiformes</taxon>
        <taxon>Branchiostomatidae</taxon>
        <taxon>Branchiostoma</taxon>
    </lineage>
</organism>
<feature type="active site" description="Charge relay system" evidence="5">
    <location>
        <position position="401"/>
    </location>
</feature>